<proteinExistence type="inferred from homology"/>
<protein>
    <recommendedName>
        <fullName evidence="5">TRUD domain-containing protein</fullName>
    </recommendedName>
</protein>
<feature type="domain" description="TRUD" evidence="5">
    <location>
        <begin position="415"/>
        <end position="698"/>
    </location>
</feature>
<dbReference type="PANTHER" id="PTHR13326:SF21">
    <property type="entry name" value="PSEUDOURIDYLATE SYNTHASE PUS7L"/>
    <property type="match status" value="1"/>
</dbReference>
<evidence type="ECO:0000256" key="3">
    <source>
        <dbReference type="ARBA" id="ARBA00023235"/>
    </source>
</evidence>
<evidence type="ECO:0000256" key="4">
    <source>
        <dbReference type="SAM" id="MobiDB-lite"/>
    </source>
</evidence>
<dbReference type="Proteomes" id="UP001562354">
    <property type="component" value="Unassembled WGS sequence"/>
</dbReference>
<dbReference type="InterPro" id="IPR001656">
    <property type="entry name" value="PsdUridine_synth_TruD"/>
</dbReference>
<feature type="region of interest" description="Disordered" evidence="4">
    <location>
        <begin position="102"/>
        <end position="126"/>
    </location>
</feature>
<evidence type="ECO:0000259" key="5">
    <source>
        <dbReference type="PROSITE" id="PS50984"/>
    </source>
</evidence>
<feature type="region of interest" description="Disordered" evidence="4">
    <location>
        <begin position="729"/>
        <end position="770"/>
    </location>
</feature>
<keyword evidence="7" id="KW-1185">Reference proteome</keyword>
<dbReference type="CDD" id="cd02576">
    <property type="entry name" value="PseudoU_synth_ScPUS7"/>
    <property type="match status" value="1"/>
</dbReference>
<dbReference type="PROSITE" id="PS01268">
    <property type="entry name" value="UPF0024"/>
    <property type="match status" value="1"/>
</dbReference>
<sequence length="811" mass="91025">MSARDDLSEQPRKKQRLNGPSNNALLTPVIPFGSEEDEVEIDLPLNSEDAAKTQLEQEQKVGISAWSTDAPGFTGIVKKRYTDFLVNEILLNKHVLHLEDIAKPEQRQKKEKTEKKSEGDVPTHGQDEAQAALMAKKEEEKKFKEAKAAEAAVSAQDKEEATAEERKNAAIAALEESDVKMIESIFGQKTARDLITLYGRVASRPGRKARDFQNFQSEIIEDKQKRTDAHIAVRRVFKGLIETMTGDDNSILIKACPISANSQPRQDSRTLGENQPKGKVGWEELGGEYLHFTLYKENKDTMEVLYFIASQLKVAIKNFQFAGTKDRRGVTVQRVAAFRIKAERLQNLNRHLRAARIGGFKYQRHGLELGDLYGNEFTITLRDCTFPDSPSDSAAKLEYARQIAHKALTNFQETGFINYYGLQRFGSFSIGTHEIGMRMLQGNLRGAVEMICAYSPAALEAAQKASKGELDESVKISQDDMARAEALHIWESTGKMGPALDKLPRRFQAENAIIRHLGWVDRKTGEFKRRHDWQGALNGIARNMRLMYVHAYQSLVWNMAAGKRWQEYGNKVVEGDLVLVHEHKDKEIKEEEVPLEDVDEDGEVIIRPVGDDAATTLEEKFDRARALKKEEALSGKYSIFDLVLPLPGFDVIYPSNSLGQFYKDFMGSGQGGNLNPLDMRRKWKDISLSGGYRKIMARPEDVSCEVKTYKADDEQMVQTDLEKLVGEEEANKTRSAAANGLVQEGETADAKPAEDVKMEDSKPAVDDSNEREKIAVVLKMQLGSSQYATMALREMTKGGAVTYKPDFQGAR</sequence>
<dbReference type="InterPro" id="IPR042214">
    <property type="entry name" value="TruD_catalytic"/>
</dbReference>
<dbReference type="EMBL" id="JBFMKM010000018">
    <property type="protein sequence ID" value="KAL1296780.1"/>
    <property type="molecule type" value="Genomic_DNA"/>
</dbReference>
<name>A0ABR3P376_9PEZI</name>
<comment type="similarity">
    <text evidence="1">Belongs to the pseudouridine synthase TruD family.</text>
</comment>
<reference evidence="6 7" key="1">
    <citation type="submission" date="2024-07" db="EMBL/GenBank/DDBJ databases">
        <title>Draft sequence of the Neodothiora populina.</title>
        <authorList>
            <person name="Drown D.D."/>
            <person name="Schuette U.S."/>
            <person name="Buechlein A.B."/>
            <person name="Rusch D.R."/>
            <person name="Winton L.W."/>
            <person name="Adams G.A."/>
        </authorList>
    </citation>
    <scope>NUCLEOTIDE SEQUENCE [LARGE SCALE GENOMIC DNA]</scope>
    <source>
        <strain evidence="6 7">CPC 39397</strain>
    </source>
</reference>
<dbReference type="PROSITE" id="PS50984">
    <property type="entry name" value="TRUD"/>
    <property type="match status" value="1"/>
</dbReference>
<feature type="compositionally biased region" description="Basic and acidic residues" evidence="4">
    <location>
        <begin position="748"/>
        <end position="770"/>
    </location>
</feature>
<evidence type="ECO:0000313" key="6">
    <source>
        <dbReference type="EMBL" id="KAL1296780.1"/>
    </source>
</evidence>
<feature type="region of interest" description="Disordered" evidence="4">
    <location>
        <begin position="1"/>
        <end position="26"/>
    </location>
</feature>
<dbReference type="InterPro" id="IPR020103">
    <property type="entry name" value="PsdUridine_synth_cat_dom_sf"/>
</dbReference>
<dbReference type="Pfam" id="PF01142">
    <property type="entry name" value="TruD"/>
    <property type="match status" value="1"/>
</dbReference>
<dbReference type="NCBIfam" id="TIGR00094">
    <property type="entry name" value="tRNA_TruD_broad"/>
    <property type="match status" value="1"/>
</dbReference>
<gene>
    <name evidence="6" type="ORF">AAFC00_000242</name>
</gene>
<dbReference type="GeneID" id="95973945"/>
<evidence type="ECO:0000313" key="7">
    <source>
        <dbReference type="Proteomes" id="UP001562354"/>
    </source>
</evidence>
<accession>A0ABR3P376</accession>
<dbReference type="InterPro" id="IPR011760">
    <property type="entry name" value="PsdUridine_synth_TruD_insert"/>
</dbReference>
<dbReference type="PANTHER" id="PTHR13326">
    <property type="entry name" value="TRNA PSEUDOURIDINE SYNTHASE D"/>
    <property type="match status" value="1"/>
</dbReference>
<organism evidence="6 7">
    <name type="scientific">Neodothiora populina</name>
    <dbReference type="NCBI Taxonomy" id="2781224"/>
    <lineage>
        <taxon>Eukaryota</taxon>
        <taxon>Fungi</taxon>
        <taxon>Dikarya</taxon>
        <taxon>Ascomycota</taxon>
        <taxon>Pezizomycotina</taxon>
        <taxon>Dothideomycetes</taxon>
        <taxon>Dothideomycetidae</taxon>
        <taxon>Dothideales</taxon>
        <taxon>Dothioraceae</taxon>
        <taxon>Neodothiora</taxon>
    </lineage>
</organism>
<dbReference type="Gene3D" id="3.30.2350.20">
    <property type="entry name" value="TruD, catalytic domain"/>
    <property type="match status" value="2"/>
</dbReference>
<dbReference type="InterPro" id="IPR020119">
    <property type="entry name" value="PsdUridine_synth_TruD_CS"/>
</dbReference>
<comment type="caution">
    <text evidence="6">The sequence shown here is derived from an EMBL/GenBank/DDBJ whole genome shotgun (WGS) entry which is preliminary data.</text>
</comment>
<keyword evidence="2" id="KW-0819">tRNA processing</keyword>
<evidence type="ECO:0000256" key="1">
    <source>
        <dbReference type="ARBA" id="ARBA00007953"/>
    </source>
</evidence>
<dbReference type="RefSeq" id="XP_069196462.1">
    <property type="nucleotide sequence ID" value="XM_069341823.1"/>
</dbReference>
<keyword evidence="3" id="KW-0413">Isomerase</keyword>
<evidence type="ECO:0000256" key="2">
    <source>
        <dbReference type="ARBA" id="ARBA00022694"/>
    </source>
</evidence>
<dbReference type="PIRSF" id="PIRSF037016">
    <property type="entry name" value="Pseudouridin_synth_euk_prd"/>
    <property type="match status" value="1"/>
</dbReference>
<feature type="compositionally biased region" description="Basic and acidic residues" evidence="4">
    <location>
        <begin position="1"/>
        <end position="12"/>
    </location>
</feature>
<dbReference type="SUPFAM" id="SSF55120">
    <property type="entry name" value="Pseudouridine synthase"/>
    <property type="match status" value="1"/>
</dbReference>